<gene>
    <name evidence="1" type="ORF">F4821DRAFT_257309</name>
</gene>
<dbReference type="Proteomes" id="UP001497680">
    <property type="component" value="Unassembled WGS sequence"/>
</dbReference>
<evidence type="ECO:0000313" key="1">
    <source>
        <dbReference type="EMBL" id="KAI6089158.1"/>
    </source>
</evidence>
<sequence>MANVTKDNVTKPTKDQRTVVSWMINDTKGGFQDDMLPSKGGHPQFVSIDDNDIARNPELLKAIKDRDLLKTATIDRQGVINVPIGKKPNIVQVPFVNVQAQIGANQNRFTYSHVNVVADKKVGKDLIKQAMNESMDKVDSRWIVETGKNTYKIQAERPS</sequence>
<protein>
    <submittedName>
        <fullName evidence="1">Uncharacterized protein</fullName>
    </submittedName>
</protein>
<reference evidence="1 2" key="1">
    <citation type="journal article" date="2022" name="New Phytol.">
        <title>Ecological generalism drives hyperdiversity of secondary metabolite gene clusters in xylarialean endophytes.</title>
        <authorList>
            <person name="Franco M.E.E."/>
            <person name="Wisecaver J.H."/>
            <person name="Arnold A.E."/>
            <person name="Ju Y.M."/>
            <person name="Slot J.C."/>
            <person name="Ahrendt S."/>
            <person name="Moore L.P."/>
            <person name="Eastman K.E."/>
            <person name="Scott K."/>
            <person name="Konkel Z."/>
            <person name="Mondo S.J."/>
            <person name="Kuo A."/>
            <person name="Hayes R.D."/>
            <person name="Haridas S."/>
            <person name="Andreopoulos B."/>
            <person name="Riley R."/>
            <person name="LaButti K."/>
            <person name="Pangilinan J."/>
            <person name="Lipzen A."/>
            <person name="Amirebrahimi M."/>
            <person name="Yan J."/>
            <person name="Adam C."/>
            <person name="Keymanesh K."/>
            <person name="Ng V."/>
            <person name="Louie K."/>
            <person name="Northen T."/>
            <person name="Drula E."/>
            <person name="Henrissat B."/>
            <person name="Hsieh H.M."/>
            <person name="Youens-Clark K."/>
            <person name="Lutzoni F."/>
            <person name="Miadlikowska J."/>
            <person name="Eastwood D.C."/>
            <person name="Hamelin R.C."/>
            <person name="Grigoriev I.V."/>
            <person name="U'Ren J.M."/>
        </authorList>
    </citation>
    <scope>NUCLEOTIDE SEQUENCE [LARGE SCALE GENOMIC DNA]</scope>
    <source>
        <strain evidence="1 2">ER1909</strain>
    </source>
</reference>
<comment type="caution">
    <text evidence="1">The sequence shown here is derived from an EMBL/GenBank/DDBJ whole genome shotgun (WGS) entry which is preliminary data.</text>
</comment>
<dbReference type="EMBL" id="MU394297">
    <property type="protein sequence ID" value="KAI6089158.1"/>
    <property type="molecule type" value="Genomic_DNA"/>
</dbReference>
<proteinExistence type="predicted"/>
<name>A0ACC0D8U1_9PEZI</name>
<keyword evidence="2" id="KW-1185">Reference proteome</keyword>
<organism evidence="1 2">
    <name type="scientific">Hypoxylon rubiginosum</name>
    <dbReference type="NCBI Taxonomy" id="110542"/>
    <lineage>
        <taxon>Eukaryota</taxon>
        <taxon>Fungi</taxon>
        <taxon>Dikarya</taxon>
        <taxon>Ascomycota</taxon>
        <taxon>Pezizomycotina</taxon>
        <taxon>Sordariomycetes</taxon>
        <taxon>Xylariomycetidae</taxon>
        <taxon>Xylariales</taxon>
        <taxon>Hypoxylaceae</taxon>
        <taxon>Hypoxylon</taxon>
    </lineage>
</organism>
<evidence type="ECO:0000313" key="2">
    <source>
        <dbReference type="Proteomes" id="UP001497680"/>
    </source>
</evidence>
<accession>A0ACC0D8U1</accession>